<sequence length="495" mass="58789">MNWQQWKAKYHRELEHIAGYEEKFVDLVLMNIPNLQPTDVIPQYHFKDSSGKNRYIDFMIISQHKNWLLPIELDGYAKMVGNGNDYERFTDFLERQNDVIKIFGKIFRFSNKEFLTKPKGVINTIISNISVTYFDFFWFNFKINDIQNNTHIPNKFIHYDFIDTVLKPFALTVNDTSYFMVDDYYIIDQDGYSVHISVNDTDCCITTSQFTYVSENFYEDKDNIITTITRPLSYYIEPQIPTITDSLSEPKQEATKFVYQNLTRKKSIRTWRDWYKYYEIEEKHVFVEKFLKKLHNKPNLFSLKHSDDDVIIIYYQHIATNWTIALVICDDDNDKKYYKELNADICIRFSEDEIINNATNAVSKVNETILQTIKQIRQKNRKAFMDKIMLPFRLIKSLFKLMGNIVTATELVVDRAKEKTTKWVVTSLLEQIEDAKSPQEKARLQKELQEYIAKENLSDEFIESCKPKKDTTIYLSPDNENNYISSGGRRGRRRY</sequence>
<dbReference type="EMBL" id="LZDN01000039">
    <property type="protein sequence ID" value="OBX49440.1"/>
    <property type="molecule type" value="Genomic_DNA"/>
</dbReference>
<dbReference type="OrthoDB" id="5902456at2"/>
<evidence type="ECO:0000313" key="1">
    <source>
        <dbReference type="EMBL" id="OBX49440.1"/>
    </source>
</evidence>
<reference evidence="1 2" key="1">
    <citation type="submission" date="2016-06" db="EMBL/GenBank/DDBJ databases">
        <title>Draft genome of Moraxella nonliquefaciens CCUG 60284.</title>
        <authorList>
            <person name="Salva-Serra F."/>
            <person name="Engstrom-Jakobsson H."/>
            <person name="Thorell K."/>
            <person name="Gonzales-Siles L."/>
            <person name="Karlsson R."/>
            <person name="Boulund F."/>
            <person name="Engstrand L."/>
            <person name="Kristiansson E."/>
            <person name="Moore E."/>
        </authorList>
    </citation>
    <scope>NUCLEOTIDE SEQUENCE [LARGE SCALE GENOMIC DNA]</scope>
    <source>
        <strain evidence="1 2">CCUG 60284</strain>
    </source>
</reference>
<gene>
    <name evidence="1" type="ORF">A9Z60_03465</name>
</gene>
<evidence type="ECO:0000313" key="2">
    <source>
        <dbReference type="Proteomes" id="UP000092671"/>
    </source>
</evidence>
<name>A0A1B8PIB3_MORNO</name>
<dbReference type="Proteomes" id="UP000092671">
    <property type="component" value="Unassembled WGS sequence"/>
</dbReference>
<organism evidence="1 2">
    <name type="scientific">Moraxella nonliquefaciens</name>
    <dbReference type="NCBI Taxonomy" id="478"/>
    <lineage>
        <taxon>Bacteria</taxon>
        <taxon>Pseudomonadati</taxon>
        <taxon>Pseudomonadota</taxon>
        <taxon>Gammaproteobacteria</taxon>
        <taxon>Moraxellales</taxon>
        <taxon>Moraxellaceae</taxon>
        <taxon>Moraxella</taxon>
    </lineage>
</organism>
<comment type="caution">
    <text evidence="1">The sequence shown here is derived from an EMBL/GenBank/DDBJ whole genome shotgun (WGS) entry which is preliminary data.</text>
</comment>
<dbReference type="RefSeq" id="WP_066893645.1">
    <property type="nucleotide sequence ID" value="NZ_LZDN01000039.1"/>
</dbReference>
<protein>
    <submittedName>
        <fullName evidence="1">Uncharacterized protein</fullName>
    </submittedName>
</protein>
<accession>A0A1B8PIB3</accession>
<dbReference type="AlphaFoldDB" id="A0A1B8PIB3"/>
<proteinExistence type="predicted"/>